<reference evidence="2 3" key="1">
    <citation type="submission" date="2014-07" db="EMBL/GenBank/DDBJ databases">
        <title>Draft Genome Sequence of Gephyronic Acid Producer, Cystobacter violaceus Strain Cb vi76.</title>
        <authorList>
            <person name="Stevens D.C."/>
            <person name="Young J."/>
            <person name="Carmichael R."/>
            <person name="Tan J."/>
            <person name="Taylor R.E."/>
        </authorList>
    </citation>
    <scope>NUCLEOTIDE SEQUENCE [LARGE SCALE GENOMIC DNA]</scope>
    <source>
        <strain evidence="2 3">Cb vi76</strain>
    </source>
</reference>
<keyword evidence="1" id="KW-0812">Transmembrane</keyword>
<evidence type="ECO:0008006" key="4">
    <source>
        <dbReference type="Google" id="ProtNLM"/>
    </source>
</evidence>
<dbReference type="EMBL" id="JPMI01000028">
    <property type="protein sequence ID" value="KFA94020.1"/>
    <property type="molecule type" value="Genomic_DNA"/>
</dbReference>
<protein>
    <recommendedName>
        <fullName evidence="4">Protein kinase</fullName>
    </recommendedName>
</protein>
<name>A0A084SZY5_9BACT</name>
<proteinExistence type="predicted"/>
<organism evidence="2 3">
    <name type="scientific">Archangium violaceum Cb vi76</name>
    <dbReference type="NCBI Taxonomy" id="1406225"/>
    <lineage>
        <taxon>Bacteria</taxon>
        <taxon>Pseudomonadati</taxon>
        <taxon>Myxococcota</taxon>
        <taxon>Myxococcia</taxon>
        <taxon>Myxococcales</taxon>
        <taxon>Cystobacterineae</taxon>
        <taxon>Archangiaceae</taxon>
        <taxon>Archangium</taxon>
    </lineage>
</organism>
<sequence length="266" mass="28851">MADESPFKGGRLGPFHLGRRFKHKELGAGLGRVYEAHNVDTGASALVLMPDRNADWEPMEDWSISASSHESPPYVALEVEHAPGSGRLPALAELLDLLASTVERLERNAETRAHLTREPIGLRRRWLGRSRRWLRSRRGRAIAGLATLTLGVGLWLGITGLDQGPEPGARTAHGVGAEAAARLDSPASLSPDDESLAAITYPMPGGPFRDQAKAPCRPKRGEVEINGGCWVALEKRPPCFETQAEYQGKCYLPVSAATRKAQSILP</sequence>
<dbReference type="RefSeq" id="WP_043390570.1">
    <property type="nucleotide sequence ID" value="NZ_JPMI01000028.1"/>
</dbReference>
<keyword evidence="1" id="KW-1133">Transmembrane helix</keyword>
<evidence type="ECO:0000313" key="3">
    <source>
        <dbReference type="Proteomes" id="UP000028547"/>
    </source>
</evidence>
<evidence type="ECO:0000313" key="2">
    <source>
        <dbReference type="EMBL" id="KFA94020.1"/>
    </source>
</evidence>
<accession>A0A084SZY5</accession>
<gene>
    <name evidence="2" type="ORF">Q664_05520</name>
</gene>
<feature type="transmembrane region" description="Helical" evidence="1">
    <location>
        <begin position="139"/>
        <end position="158"/>
    </location>
</feature>
<dbReference type="Proteomes" id="UP000028547">
    <property type="component" value="Unassembled WGS sequence"/>
</dbReference>
<keyword evidence="1" id="KW-0472">Membrane</keyword>
<dbReference type="AlphaFoldDB" id="A0A084SZY5"/>
<comment type="caution">
    <text evidence="2">The sequence shown here is derived from an EMBL/GenBank/DDBJ whole genome shotgun (WGS) entry which is preliminary data.</text>
</comment>
<evidence type="ECO:0000256" key="1">
    <source>
        <dbReference type="SAM" id="Phobius"/>
    </source>
</evidence>